<evidence type="ECO:0000313" key="3">
    <source>
        <dbReference type="Proteomes" id="UP001153269"/>
    </source>
</evidence>
<dbReference type="Proteomes" id="UP001153269">
    <property type="component" value="Unassembled WGS sequence"/>
</dbReference>
<sequence>MEGSWLSVAAWQRKEDEPEQEEQNNSSEASIAQRLSDDLACEAVVVQQKHGLRENHNKLTSAGRHKMDGQKSKKRKDKTESQKDAISRISTPTRIDLMDSDG</sequence>
<dbReference type="AlphaFoldDB" id="A0A9N7TN05"/>
<organism evidence="2 3">
    <name type="scientific">Pleuronectes platessa</name>
    <name type="common">European plaice</name>
    <dbReference type="NCBI Taxonomy" id="8262"/>
    <lineage>
        <taxon>Eukaryota</taxon>
        <taxon>Metazoa</taxon>
        <taxon>Chordata</taxon>
        <taxon>Craniata</taxon>
        <taxon>Vertebrata</taxon>
        <taxon>Euteleostomi</taxon>
        <taxon>Actinopterygii</taxon>
        <taxon>Neopterygii</taxon>
        <taxon>Teleostei</taxon>
        <taxon>Neoteleostei</taxon>
        <taxon>Acanthomorphata</taxon>
        <taxon>Carangaria</taxon>
        <taxon>Pleuronectiformes</taxon>
        <taxon>Pleuronectoidei</taxon>
        <taxon>Pleuronectidae</taxon>
        <taxon>Pleuronectes</taxon>
    </lineage>
</organism>
<proteinExistence type="predicted"/>
<accession>A0A9N7TN05</accession>
<reference evidence="2" key="1">
    <citation type="submission" date="2020-03" db="EMBL/GenBank/DDBJ databases">
        <authorList>
            <person name="Weist P."/>
        </authorList>
    </citation>
    <scope>NUCLEOTIDE SEQUENCE</scope>
</reference>
<feature type="region of interest" description="Disordered" evidence="1">
    <location>
        <begin position="47"/>
        <end position="102"/>
    </location>
</feature>
<feature type="region of interest" description="Disordered" evidence="1">
    <location>
        <begin position="1"/>
        <end position="33"/>
    </location>
</feature>
<evidence type="ECO:0000256" key="1">
    <source>
        <dbReference type="SAM" id="MobiDB-lite"/>
    </source>
</evidence>
<gene>
    <name evidence="2" type="ORF">PLEPLA_LOCUS3152</name>
</gene>
<comment type="caution">
    <text evidence="2">The sequence shown here is derived from an EMBL/GenBank/DDBJ whole genome shotgun (WGS) entry which is preliminary data.</text>
</comment>
<evidence type="ECO:0000313" key="2">
    <source>
        <dbReference type="EMBL" id="CAB1415436.1"/>
    </source>
</evidence>
<name>A0A9N7TN05_PLEPL</name>
<dbReference type="EMBL" id="CADEAL010000156">
    <property type="protein sequence ID" value="CAB1415436.1"/>
    <property type="molecule type" value="Genomic_DNA"/>
</dbReference>
<keyword evidence="3" id="KW-1185">Reference proteome</keyword>
<feature type="compositionally biased region" description="Basic and acidic residues" evidence="1">
    <location>
        <begin position="65"/>
        <end position="86"/>
    </location>
</feature>
<protein>
    <submittedName>
        <fullName evidence="2">Uncharacterized protein</fullName>
    </submittedName>
</protein>